<feature type="region of interest" description="Disordered" evidence="6">
    <location>
        <begin position="122"/>
        <end position="185"/>
    </location>
</feature>
<evidence type="ECO:0000313" key="8">
    <source>
        <dbReference type="EMBL" id="KAJ8950340.1"/>
    </source>
</evidence>
<evidence type="ECO:0000256" key="5">
    <source>
        <dbReference type="ARBA" id="ARBA00023242"/>
    </source>
</evidence>
<dbReference type="GO" id="GO:0000978">
    <property type="term" value="F:RNA polymerase II cis-regulatory region sequence-specific DNA binding"/>
    <property type="evidence" value="ECO:0007669"/>
    <property type="project" value="TreeGrafter"/>
</dbReference>
<dbReference type="InterPro" id="IPR031867">
    <property type="entry name" value="MiT/TFE_N"/>
</dbReference>
<sequence length="185" mass="20317">MYPSQMGSYWLPDEFAASAPDLKTATTLSRTQLKLQLMRDHAMMEQQRQAQERAVQQQNQQLQNPQPTLPPAKVPLHSLEMPPQVLQTGLEKPTRYNVLEKQTHQVKQYLSESFQVPGCGPLLSGPNQTQSAPTTGTSSIVPNAVTTDIPHSQPYRTPENVSPNFDIPILSPALSSGATSTSEIG</sequence>
<feature type="compositionally biased region" description="Polar residues" evidence="6">
    <location>
        <begin position="125"/>
        <end position="150"/>
    </location>
</feature>
<organism evidence="8 9">
    <name type="scientific">Aromia moschata</name>
    <dbReference type="NCBI Taxonomy" id="1265417"/>
    <lineage>
        <taxon>Eukaryota</taxon>
        <taxon>Metazoa</taxon>
        <taxon>Ecdysozoa</taxon>
        <taxon>Arthropoda</taxon>
        <taxon>Hexapoda</taxon>
        <taxon>Insecta</taxon>
        <taxon>Pterygota</taxon>
        <taxon>Neoptera</taxon>
        <taxon>Endopterygota</taxon>
        <taxon>Coleoptera</taxon>
        <taxon>Polyphaga</taxon>
        <taxon>Cucujiformia</taxon>
        <taxon>Chrysomeloidea</taxon>
        <taxon>Cerambycidae</taxon>
        <taxon>Cerambycinae</taxon>
        <taxon>Callichromatini</taxon>
        <taxon>Aromia</taxon>
    </lineage>
</organism>
<evidence type="ECO:0000256" key="4">
    <source>
        <dbReference type="ARBA" id="ARBA00023163"/>
    </source>
</evidence>
<evidence type="ECO:0000259" key="7">
    <source>
        <dbReference type="Pfam" id="PF15951"/>
    </source>
</evidence>
<keyword evidence="2" id="KW-0805">Transcription regulation</keyword>
<keyword evidence="3" id="KW-0238">DNA-binding</keyword>
<proteinExistence type="predicted"/>
<evidence type="ECO:0000313" key="9">
    <source>
        <dbReference type="Proteomes" id="UP001162162"/>
    </source>
</evidence>
<dbReference type="Pfam" id="PF15951">
    <property type="entry name" value="MITF_TFEB_C_3_N"/>
    <property type="match status" value="1"/>
</dbReference>
<evidence type="ECO:0000256" key="1">
    <source>
        <dbReference type="ARBA" id="ARBA00004123"/>
    </source>
</evidence>
<comment type="caution">
    <text evidence="8">The sequence shown here is derived from an EMBL/GenBank/DDBJ whole genome shotgun (WGS) entry which is preliminary data.</text>
</comment>
<comment type="subcellular location">
    <subcellularLocation>
        <location evidence="1">Nucleus</location>
    </subcellularLocation>
</comment>
<evidence type="ECO:0000256" key="3">
    <source>
        <dbReference type="ARBA" id="ARBA00023125"/>
    </source>
</evidence>
<feature type="compositionally biased region" description="Polar residues" evidence="6">
    <location>
        <begin position="173"/>
        <end position="185"/>
    </location>
</feature>
<evidence type="ECO:0000256" key="2">
    <source>
        <dbReference type="ARBA" id="ARBA00023015"/>
    </source>
</evidence>
<keyword evidence="9" id="KW-1185">Reference proteome</keyword>
<feature type="domain" description="MiT/TFE transcription factors N-terminal" evidence="7">
    <location>
        <begin position="30"/>
        <end position="171"/>
    </location>
</feature>
<dbReference type="GO" id="GO:0005634">
    <property type="term" value="C:nucleus"/>
    <property type="evidence" value="ECO:0007669"/>
    <property type="project" value="UniProtKB-SubCell"/>
</dbReference>
<dbReference type="PANTHER" id="PTHR45776">
    <property type="entry name" value="MIP04163P"/>
    <property type="match status" value="1"/>
</dbReference>
<dbReference type="GO" id="GO:0000981">
    <property type="term" value="F:DNA-binding transcription factor activity, RNA polymerase II-specific"/>
    <property type="evidence" value="ECO:0007669"/>
    <property type="project" value="TreeGrafter"/>
</dbReference>
<dbReference type="AlphaFoldDB" id="A0AAV8YHQ5"/>
<reference evidence="8" key="1">
    <citation type="journal article" date="2023" name="Insect Mol. Biol.">
        <title>Genome sequencing provides insights into the evolution of gene families encoding plant cell wall-degrading enzymes in longhorned beetles.</title>
        <authorList>
            <person name="Shin N.R."/>
            <person name="Okamura Y."/>
            <person name="Kirsch R."/>
            <person name="Pauchet Y."/>
        </authorList>
    </citation>
    <scope>NUCLEOTIDE SEQUENCE</scope>
    <source>
        <strain evidence="8">AMC_N1</strain>
    </source>
</reference>
<dbReference type="Proteomes" id="UP001162162">
    <property type="component" value="Unassembled WGS sequence"/>
</dbReference>
<accession>A0AAV8YHQ5</accession>
<dbReference type="PANTHER" id="PTHR45776:SF2">
    <property type="entry name" value="MIP04163P"/>
    <property type="match status" value="1"/>
</dbReference>
<dbReference type="EMBL" id="JAPWTK010000102">
    <property type="protein sequence ID" value="KAJ8950340.1"/>
    <property type="molecule type" value="Genomic_DNA"/>
</dbReference>
<keyword evidence="5" id="KW-0539">Nucleus</keyword>
<gene>
    <name evidence="8" type="ORF">NQ318_021200</name>
</gene>
<evidence type="ECO:0000256" key="6">
    <source>
        <dbReference type="SAM" id="MobiDB-lite"/>
    </source>
</evidence>
<feature type="compositionally biased region" description="Low complexity" evidence="6">
    <location>
        <begin position="47"/>
        <end position="66"/>
    </location>
</feature>
<protein>
    <recommendedName>
        <fullName evidence="7">MiT/TFE transcription factors N-terminal domain-containing protein</fullName>
    </recommendedName>
</protein>
<name>A0AAV8YHQ5_9CUCU</name>
<keyword evidence="4" id="KW-0804">Transcription</keyword>
<feature type="region of interest" description="Disordered" evidence="6">
    <location>
        <begin position="47"/>
        <end position="70"/>
    </location>
</feature>